<reference evidence="3" key="1">
    <citation type="journal article" date="2023" name="Access Microbiol">
        <title>De-novo genome assembly for Akanthomyces muscarius, a biocontrol agent of insect agricultural pests.</title>
        <authorList>
            <person name="Erdos Z."/>
            <person name="Studholme D.J."/>
            <person name="Raymond B."/>
            <person name="Sharma M."/>
        </authorList>
    </citation>
    <scope>NUCLEOTIDE SEQUENCE</scope>
    <source>
        <strain evidence="3">Ve6</strain>
    </source>
</reference>
<keyword evidence="1" id="KW-0732">Signal</keyword>
<dbReference type="Pfam" id="PF14040">
    <property type="entry name" value="DNase_NucA_NucB"/>
    <property type="match status" value="1"/>
</dbReference>
<protein>
    <recommendedName>
        <fullName evidence="2">Deoxyribonuclease NucA/NucB domain-containing protein</fullName>
    </recommendedName>
</protein>
<evidence type="ECO:0000313" key="4">
    <source>
        <dbReference type="Proteomes" id="UP001144673"/>
    </source>
</evidence>
<dbReference type="EMBL" id="JAJHUN010000011">
    <property type="protein sequence ID" value="KAJ4145854.1"/>
    <property type="molecule type" value="Genomic_DNA"/>
</dbReference>
<keyword evidence="4" id="KW-1185">Reference proteome</keyword>
<feature type="signal peptide" evidence="1">
    <location>
        <begin position="1"/>
        <end position="20"/>
    </location>
</feature>
<dbReference type="RefSeq" id="XP_056049524.1">
    <property type="nucleotide sequence ID" value="XM_056195945.1"/>
</dbReference>
<feature type="domain" description="Deoxyribonuclease NucA/NucB" evidence="2">
    <location>
        <begin position="52"/>
        <end position="141"/>
    </location>
</feature>
<name>A0A9W8Q5V0_AKAMU</name>
<feature type="chain" id="PRO_5040995336" description="Deoxyribonuclease NucA/NucB domain-containing protein" evidence="1">
    <location>
        <begin position="21"/>
        <end position="206"/>
    </location>
</feature>
<dbReference type="AlphaFoldDB" id="A0A9W8Q5V0"/>
<comment type="caution">
    <text evidence="3">The sequence shown here is derived from an EMBL/GenBank/DDBJ whole genome shotgun (WGS) entry which is preliminary data.</text>
</comment>
<dbReference type="GeneID" id="80891845"/>
<proteinExistence type="predicted"/>
<accession>A0A9W8Q5V0</accession>
<evidence type="ECO:0000313" key="3">
    <source>
        <dbReference type="EMBL" id="KAJ4145854.1"/>
    </source>
</evidence>
<dbReference type="Proteomes" id="UP001144673">
    <property type="component" value="Chromosome 2"/>
</dbReference>
<organism evidence="3 4">
    <name type="scientific">Akanthomyces muscarius</name>
    <name type="common">Entomopathogenic fungus</name>
    <name type="synonym">Lecanicillium muscarium</name>
    <dbReference type="NCBI Taxonomy" id="2231603"/>
    <lineage>
        <taxon>Eukaryota</taxon>
        <taxon>Fungi</taxon>
        <taxon>Dikarya</taxon>
        <taxon>Ascomycota</taxon>
        <taxon>Pezizomycotina</taxon>
        <taxon>Sordariomycetes</taxon>
        <taxon>Hypocreomycetidae</taxon>
        <taxon>Hypocreales</taxon>
        <taxon>Cordycipitaceae</taxon>
        <taxon>Akanthomyces</taxon>
    </lineage>
</organism>
<gene>
    <name evidence="3" type="ORF">LMH87_004686</name>
</gene>
<dbReference type="KEGG" id="amus:LMH87_004686"/>
<dbReference type="InterPro" id="IPR029476">
    <property type="entry name" value="DNase_NucA_NucB"/>
</dbReference>
<evidence type="ECO:0000256" key="1">
    <source>
        <dbReference type="SAM" id="SignalP"/>
    </source>
</evidence>
<sequence>MFRRIVAFVLAAGSVMNAVAAPSSTSVLDTRDDTDDIMMFVCDQYPDLCMNMCFGSFCAGNGQSLTFDKPDKPIQRRREQASGCRPRPGRCSTPPYGDNFECDEFPFKSVADVDGGTRINRCVPKDQNQAQGALIKAFYNSGYCKDKNPCSFNTGYENPGGIKYCAQETCENDGNEWTKGGQFNGRRNGLGLDDGVLLRLPVTCRR</sequence>
<evidence type="ECO:0000259" key="2">
    <source>
        <dbReference type="Pfam" id="PF14040"/>
    </source>
</evidence>